<keyword evidence="2" id="KW-1185">Reference proteome</keyword>
<organism evidence="1 2">
    <name type="scientific">Flavobacterium phragmitis</name>
    <dbReference type="NCBI Taxonomy" id="739143"/>
    <lineage>
        <taxon>Bacteria</taxon>
        <taxon>Pseudomonadati</taxon>
        <taxon>Bacteroidota</taxon>
        <taxon>Flavobacteriia</taxon>
        <taxon>Flavobacteriales</taxon>
        <taxon>Flavobacteriaceae</taxon>
        <taxon>Flavobacterium</taxon>
    </lineage>
</organism>
<accession>A0A1I1X5L6</accession>
<dbReference type="OrthoDB" id="1191109at2"/>
<gene>
    <name evidence="1" type="ORF">SAMN05216297_11866</name>
</gene>
<dbReference type="EMBL" id="FOMH01000018">
    <property type="protein sequence ID" value="SFE02706.1"/>
    <property type="molecule type" value="Genomic_DNA"/>
</dbReference>
<dbReference type="PROSITE" id="PS51257">
    <property type="entry name" value="PROKAR_LIPOPROTEIN"/>
    <property type="match status" value="1"/>
</dbReference>
<dbReference type="Proteomes" id="UP000199672">
    <property type="component" value="Unassembled WGS sequence"/>
</dbReference>
<evidence type="ECO:0000313" key="1">
    <source>
        <dbReference type="EMBL" id="SFE02706.1"/>
    </source>
</evidence>
<dbReference type="STRING" id="739143.SAMN05216297_11866"/>
<proteinExistence type="predicted"/>
<evidence type="ECO:0000313" key="2">
    <source>
        <dbReference type="Proteomes" id="UP000199672"/>
    </source>
</evidence>
<dbReference type="RefSeq" id="WP_091498712.1">
    <property type="nucleotide sequence ID" value="NZ_FOMH01000018.1"/>
</dbReference>
<reference evidence="2" key="1">
    <citation type="submission" date="2016-10" db="EMBL/GenBank/DDBJ databases">
        <authorList>
            <person name="Varghese N."/>
            <person name="Submissions S."/>
        </authorList>
    </citation>
    <scope>NUCLEOTIDE SEQUENCE [LARGE SCALE GENOMIC DNA]</scope>
    <source>
        <strain evidence="2">CGMCC 1.10370</strain>
    </source>
</reference>
<protein>
    <submittedName>
        <fullName evidence="1">Uncharacterized protein</fullName>
    </submittedName>
</protein>
<dbReference type="AlphaFoldDB" id="A0A1I1X5L6"/>
<name>A0A1I1X5L6_9FLAO</name>
<sequence>MKIRSFLFLIVLITGISCKLTNDSPDHVFNTIGLNANKIPSNFERVFKEFRQHKANGTLQLPTEDGKSMKKATCVEVVKFAYANTFKEDIRRIKNLNPTEEAEPIIKAGIELFEYVDEIQNKDFMVIAKMIDEGKSDEEIDAAAKQLDDTKGIILDEKQSKMMDLLLPYADANGVEYRKF</sequence>